<dbReference type="AlphaFoldDB" id="A0A4S2KK86"/>
<protein>
    <submittedName>
        <fullName evidence="2">Uncharacterized protein</fullName>
    </submittedName>
</protein>
<keyword evidence="3" id="KW-1185">Reference proteome</keyword>
<accession>A0A4S2KK86</accession>
<reference evidence="2 3" key="1">
    <citation type="journal article" date="2019" name="Philos. Trans. R. Soc. Lond., B, Biol. Sci.">
        <title>Ant behaviour and brain gene expression of defending hosts depend on the ecological success of the intruding social parasite.</title>
        <authorList>
            <person name="Kaur R."/>
            <person name="Stoldt M."/>
            <person name="Jongepier E."/>
            <person name="Feldmeyer B."/>
            <person name="Menzel F."/>
            <person name="Bornberg-Bauer E."/>
            <person name="Foitzik S."/>
        </authorList>
    </citation>
    <scope>NUCLEOTIDE SEQUENCE [LARGE SCALE GENOMIC DNA]</scope>
    <source>
        <tissue evidence="2">Whole body</tissue>
    </source>
</reference>
<feature type="region of interest" description="Disordered" evidence="1">
    <location>
        <begin position="208"/>
        <end position="234"/>
    </location>
</feature>
<evidence type="ECO:0000313" key="3">
    <source>
        <dbReference type="Proteomes" id="UP000310200"/>
    </source>
</evidence>
<proteinExistence type="predicted"/>
<feature type="region of interest" description="Disordered" evidence="1">
    <location>
        <begin position="290"/>
        <end position="353"/>
    </location>
</feature>
<comment type="caution">
    <text evidence="2">The sequence shown here is derived from an EMBL/GenBank/DDBJ whole genome shotgun (WGS) entry which is preliminary data.</text>
</comment>
<evidence type="ECO:0000313" key="2">
    <source>
        <dbReference type="EMBL" id="TGZ50055.1"/>
    </source>
</evidence>
<gene>
    <name evidence="2" type="ORF">DBV15_00845</name>
</gene>
<feature type="compositionally biased region" description="Basic and acidic residues" evidence="1">
    <location>
        <begin position="312"/>
        <end position="339"/>
    </location>
</feature>
<evidence type="ECO:0000256" key="1">
    <source>
        <dbReference type="SAM" id="MobiDB-lite"/>
    </source>
</evidence>
<name>A0A4S2KK86_9HYME</name>
<dbReference type="Proteomes" id="UP000310200">
    <property type="component" value="Unassembled WGS sequence"/>
</dbReference>
<organism evidence="2 3">
    <name type="scientific">Temnothorax longispinosus</name>
    <dbReference type="NCBI Taxonomy" id="300112"/>
    <lineage>
        <taxon>Eukaryota</taxon>
        <taxon>Metazoa</taxon>
        <taxon>Ecdysozoa</taxon>
        <taxon>Arthropoda</taxon>
        <taxon>Hexapoda</taxon>
        <taxon>Insecta</taxon>
        <taxon>Pterygota</taxon>
        <taxon>Neoptera</taxon>
        <taxon>Endopterygota</taxon>
        <taxon>Hymenoptera</taxon>
        <taxon>Apocrita</taxon>
        <taxon>Aculeata</taxon>
        <taxon>Formicoidea</taxon>
        <taxon>Formicidae</taxon>
        <taxon>Myrmicinae</taxon>
        <taxon>Temnothorax</taxon>
    </lineage>
</organism>
<sequence length="477" mass="51530">MRAPTRAIRTSHLDIIRDERDKREIARAVHLTALPRARPSSCLPSLPSCSFVVVRSTTRVERSRAGDCAVPRRPEAREPRVSAVTAENVKRFVATAAPAPAPAPAHRQAGYFTRRGDGTGGGKWPSLSYVSLSFLPLSSSSSTSSVISRYIFSRRPSSSRASSSTPNSYYPRALRFRDRAARGVSGSIVFSGKGVAFSATGGGALGEGMAAPRWSPAPRRGRKRGAACGGGKKQRLYRARGGGGGGWCMCQDCQRLAAHVCVHTYVCTTHVRACVRAYVREYAAECEKDGGGAAGDNDGGKARPARRTNERRKKEIDRERKRGGRDGKRTVKEQREGENGRASATGEERGRRTGVTLYEAGDVSQDRKSVAGILGVYCTITLLVKSLQPAGRTGRDALWQNPLYFFLRTSDVGRNDGIVTSLSSSGGRRSWLLWGAGRSGGAPSRRDKKDRKPCYACAYRGTSENVAHVRVCAYPSG</sequence>
<dbReference type="EMBL" id="QBLH01002024">
    <property type="protein sequence ID" value="TGZ50055.1"/>
    <property type="molecule type" value="Genomic_DNA"/>
</dbReference>